<sequence length="235" mass="25283">MAMATVLSHDLARAMGEIRPDIVAGNLADTYRGDDARGCSGLLTDRVSWVFVDTVPEDAQGAFADAYGPVAVCHRVAGPDDPTPKGPDTFCRVTPEAIARAASDLIDDGTRATAVNLAVSYLGRRGYRVLERDWVCAAGTVDIVAVDPDGALVLMSIRHRVAPGATDHEQLGTVAVEAEERRAMRKCCLHRLVEEREGGDQPWESTRFDVLGLTFTGGPDVRLRHLVGAVSWDSD</sequence>
<evidence type="ECO:0000313" key="3">
    <source>
        <dbReference type="Proteomes" id="UP001055025"/>
    </source>
</evidence>
<gene>
    <name evidence="2" type="ORF">ATOP_19090</name>
</gene>
<dbReference type="InterPro" id="IPR003509">
    <property type="entry name" value="UPF0102_YraN-like"/>
</dbReference>
<name>A0AAV5B4A5_9ACTN</name>
<comment type="similarity">
    <text evidence="1">Belongs to the UPF0102 family.</text>
</comment>
<reference evidence="2" key="1">
    <citation type="journal article" date="2022" name="Int. J. Syst. Evol. Microbiol.">
        <title>Granulimonas faecalis gen. nov., sp. nov., and Leptogranulimonas caecicola gen. nov., sp. nov., novel lactate-producing Atopobiaceae bacteria isolated from mouse intestines, and an emended description of the family Atopobiaceae.</title>
        <authorList>
            <person name="Morinaga K."/>
            <person name="Kusada H."/>
            <person name="Sakamoto S."/>
            <person name="Murakami T."/>
            <person name="Toyoda A."/>
            <person name="Mori H."/>
            <person name="Meng X.Y."/>
            <person name="Takashino M."/>
            <person name="Murotomi K."/>
            <person name="Tamaki H."/>
        </authorList>
    </citation>
    <scope>NUCLEOTIDE SEQUENCE</scope>
    <source>
        <strain evidence="2">OPF53</strain>
    </source>
</reference>
<keyword evidence="3" id="KW-1185">Reference proteome</keyword>
<dbReference type="EMBL" id="BQKC01000002">
    <property type="protein sequence ID" value="GJM56254.1"/>
    <property type="molecule type" value="Genomic_DNA"/>
</dbReference>
<dbReference type="AlphaFoldDB" id="A0AAV5B4A5"/>
<dbReference type="InterPro" id="IPR011335">
    <property type="entry name" value="Restrct_endonuc-II-like"/>
</dbReference>
<dbReference type="Gene3D" id="3.40.1350.10">
    <property type="match status" value="1"/>
</dbReference>
<dbReference type="GO" id="GO:0003676">
    <property type="term" value="F:nucleic acid binding"/>
    <property type="evidence" value="ECO:0007669"/>
    <property type="project" value="InterPro"/>
</dbReference>
<accession>A0AAV5B4A5</accession>
<evidence type="ECO:0000313" key="2">
    <source>
        <dbReference type="EMBL" id="GJM56254.1"/>
    </source>
</evidence>
<proteinExistence type="inferred from homology"/>
<dbReference type="SUPFAM" id="SSF52980">
    <property type="entry name" value="Restriction endonuclease-like"/>
    <property type="match status" value="1"/>
</dbReference>
<evidence type="ECO:0000256" key="1">
    <source>
        <dbReference type="ARBA" id="ARBA00006738"/>
    </source>
</evidence>
<dbReference type="InterPro" id="IPR011856">
    <property type="entry name" value="tRNA_endonuc-like_dom_sf"/>
</dbReference>
<organism evidence="2 3">
    <name type="scientific">Granulimonas faecalis</name>
    <dbReference type="NCBI Taxonomy" id="2894155"/>
    <lineage>
        <taxon>Bacteria</taxon>
        <taxon>Bacillati</taxon>
        <taxon>Actinomycetota</taxon>
        <taxon>Coriobacteriia</taxon>
        <taxon>Coriobacteriales</taxon>
        <taxon>Kribbibacteriaceae</taxon>
        <taxon>Granulimonas</taxon>
    </lineage>
</organism>
<comment type="caution">
    <text evidence="2">The sequence shown here is derived from an EMBL/GenBank/DDBJ whole genome shotgun (WGS) entry which is preliminary data.</text>
</comment>
<dbReference type="Pfam" id="PF02021">
    <property type="entry name" value="UPF0102"/>
    <property type="match status" value="1"/>
</dbReference>
<dbReference type="Proteomes" id="UP001055025">
    <property type="component" value="Unassembled WGS sequence"/>
</dbReference>
<protein>
    <submittedName>
        <fullName evidence="2">Uncharacterized protein</fullName>
    </submittedName>
</protein>